<protein>
    <submittedName>
        <fullName evidence="1">Uncharacterized protein</fullName>
    </submittedName>
</protein>
<name>A0A6S6SCI4_9BACT</name>
<reference evidence="1" key="1">
    <citation type="submission" date="2020-01" db="EMBL/GenBank/DDBJ databases">
        <authorList>
            <person name="Meier V. D."/>
            <person name="Meier V D."/>
        </authorList>
    </citation>
    <scope>NUCLEOTIDE SEQUENCE</scope>
    <source>
        <strain evidence="1">HLG_WM_MAG_03</strain>
    </source>
</reference>
<evidence type="ECO:0000313" key="1">
    <source>
        <dbReference type="EMBL" id="CAA6807646.1"/>
    </source>
</evidence>
<proteinExistence type="predicted"/>
<dbReference type="AlphaFoldDB" id="A0A6S6SCI4"/>
<gene>
    <name evidence="1" type="ORF">HELGO_WM14901</name>
</gene>
<sequence length="263" mass="31874">MDYSYAANLMFQTSFEEDNNLLAPDRKESPIWWQDFNHTTIKVQGEKALFQMIVKSSNLHKFMENRIEITEARDGNKTHALHQIIKKKEEEWTQNAYIVDTEGKEQKRLYIRYSLRFPKNLSELLGRDSWLVLSEYKTLTDYRLAFYVYSDEHKKLYWYVHGDNVVIDNTPYKEYWFRENRKVPVPQGEWMEIEIFWERGKHGRVWLNVDGERVLNYEGRTKLLDPIRFIMFFTNYAKTPIDQWIDNIEIWDDYPCDGKKSCY</sequence>
<organism evidence="1">
    <name type="scientific">uncultured Sulfurovum sp</name>
    <dbReference type="NCBI Taxonomy" id="269237"/>
    <lineage>
        <taxon>Bacteria</taxon>
        <taxon>Pseudomonadati</taxon>
        <taxon>Campylobacterota</taxon>
        <taxon>Epsilonproteobacteria</taxon>
        <taxon>Campylobacterales</taxon>
        <taxon>Sulfurovaceae</taxon>
        <taxon>Sulfurovum</taxon>
        <taxon>environmental samples</taxon>
    </lineage>
</organism>
<dbReference type="Gene3D" id="2.60.120.200">
    <property type="match status" value="1"/>
</dbReference>
<accession>A0A6S6SCI4</accession>
<dbReference type="EMBL" id="CACVAR010000166">
    <property type="protein sequence ID" value="CAA6807646.1"/>
    <property type="molecule type" value="Genomic_DNA"/>
</dbReference>